<dbReference type="Proteomes" id="UP001215280">
    <property type="component" value="Unassembled WGS sequence"/>
</dbReference>
<evidence type="ECO:0000313" key="1">
    <source>
        <dbReference type="EMBL" id="KAJ7751926.1"/>
    </source>
</evidence>
<comment type="caution">
    <text evidence="1">The sequence shown here is derived from an EMBL/GenBank/DDBJ whole genome shotgun (WGS) entry which is preliminary data.</text>
</comment>
<dbReference type="AlphaFoldDB" id="A0AAD7IWK5"/>
<reference evidence="1" key="1">
    <citation type="submission" date="2023-03" db="EMBL/GenBank/DDBJ databases">
        <title>Massive genome expansion in bonnet fungi (Mycena s.s.) driven by repeated elements and novel gene families across ecological guilds.</title>
        <authorList>
            <consortium name="Lawrence Berkeley National Laboratory"/>
            <person name="Harder C.B."/>
            <person name="Miyauchi S."/>
            <person name="Viragh M."/>
            <person name="Kuo A."/>
            <person name="Thoen E."/>
            <person name="Andreopoulos B."/>
            <person name="Lu D."/>
            <person name="Skrede I."/>
            <person name="Drula E."/>
            <person name="Henrissat B."/>
            <person name="Morin E."/>
            <person name="Kohler A."/>
            <person name="Barry K."/>
            <person name="LaButti K."/>
            <person name="Morin E."/>
            <person name="Salamov A."/>
            <person name="Lipzen A."/>
            <person name="Mereny Z."/>
            <person name="Hegedus B."/>
            <person name="Baldrian P."/>
            <person name="Stursova M."/>
            <person name="Weitz H."/>
            <person name="Taylor A."/>
            <person name="Grigoriev I.V."/>
            <person name="Nagy L.G."/>
            <person name="Martin F."/>
            <person name="Kauserud H."/>
        </authorList>
    </citation>
    <scope>NUCLEOTIDE SEQUENCE</scope>
    <source>
        <strain evidence="1">CBHHK188m</strain>
    </source>
</reference>
<keyword evidence="2" id="KW-1185">Reference proteome</keyword>
<gene>
    <name evidence="1" type="ORF">DFH07DRAFT_825898</name>
</gene>
<accession>A0AAD7IWK5</accession>
<sequence>MHRSLFLNKYREAPETGPKNPSLPFYDLGPSRTGSFCSHTVSGKFLQMHSECYQAFGGILGPRAYLNKFAESDATWKNMQTKDESPGPESNGRYLLPEINLAYCADAFRLGTLPGLPSHASRQTRYRSDFPGITTCDRPAIEWLASRILRAFRGPKTNTGSCSARISTDRVVRRTPKAKNGELQALRSSPEKGILATDVNRAIPLRRLEKRRDVHDSDDDCPRAPLLCVHLRDIQLWHYPHLDDGDDPHHHHHALRTGHPGSHPQAARCACASTRSACSRSRCLDRSRLFVSFIHFAAFVSALRLAGEAFWDALRSSLLP</sequence>
<proteinExistence type="predicted"/>
<protein>
    <submittedName>
        <fullName evidence="1">Uncharacterized protein</fullName>
    </submittedName>
</protein>
<dbReference type="EMBL" id="JARJLG010000076">
    <property type="protein sequence ID" value="KAJ7751926.1"/>
    <property type="molecule type" value="Genomic_DNA"/>
</dbReference>
<evidence type="ECO:0000313" key="2">
    <source>
        <dbReference type="Proteomes" id="UP001215280"/>
    </source>
</evidence>
<name>A0AAD7IWK5_9AGAR</name>
<organism evidence="1 2">
    <name type="scientific">Mycena maculata</name>
    <dbReference type="NCBI Taxonomy" id="230809"/>
    <lineage>
        <taxon>Eukaryota</taxon>
        <taxon>Fungi</taxon>
        <taxon>Dikarya</taxon>
        <taxon>Basidiomycota</taxon>
        <taxon>Agaricomycotina</taxon>
        <taxon>Agaricomycetes</taxon>
        <taxon>Agaricomycetidae</taxon>
        <taxon>Agaricales</taxon>
        <taxon>Marasmiineae</taxon>
        <taxon>Mycenaceae</taxon>
        <taxon>Mycena</taxon>
    </lineage>
</organism>